<accession>A0A410MD41</accession>
<protein>
    <submittedName>
        <fullName evidence="1">Arsenical resistance operon transcriptional repressor ArsD</fullName>
    </submittedName>
</protein>
<name>A0A410MD41_9BACI</name>
<dbReference type="AlphaFoldDB" id="A0A410MD41"/>
<dbReference type="InterPro" id="IPR010712">
    <property type="entry name" value="Arsenical-R_ArsD"/>
</dbReference>
<proteinExistence type="predicted"/>
<dbReference type="GO" id="GO:0003677">
    <property type="term" value="F:DNA binding"/>
    <property type="evidence" value="ECO:0007669"/>
    <property type="project" value="InterPro"/>
</dbReference>
<dbReference type="OrthoDB" id="9801358at2"/>
<dbReference type="NCBIfam" id="NF033727">
    <property type="entry name" value="chaperon_ArsD"/>
    <property type="match status" value="1"/>
</dbReference>
<evidence type="ECO:0000313" key="1">
    <source>
        <dbReference type="EMBL" id="QAS52620.1"/>
    </source>
</evidence>
<dbReference type="KEGG" id="hli:HLI_10510"/>
<sequence>MKKIEIYDPAMCCSTGVCGPSVDPKLTKISRQLSILESKGIHVERFNLSTETQAFVENELVSGYLQKEAELALPIAIVDGEVKKTKAYPTTEELAEWLEIEERFLTESKPVKSDSRFTILD</sequence>
<dbReference type="Proteomes" id="UP000287756">
    <property type="component" value="Chromosome"/>
</dbReference>
<dbReference type="GO" id="GO:0045892">
    <property type="term" value="P:negative regulation of DNA-templated transcription"/>
    <property type="evidence" value="ECO:0007669"/>
    <property type="project" value="InterPro"/>
</dbReference>
<dbReference type="Pfam" id="PF06953">
    <property type="entry name" value="ArsD"/>
    <property type="match status" value="1"/>
</dbReference>
<dbReference type="Gene3D" id="3.40.30.10">
    <property type="entry name" value="Glutaredoxin"/>
    <property type="match status" value="1"/>
</dbReference>
<reference evidence="1 2" key="1">
    <citation type="submission" date="2018-01" db="EMBL/GenBank/DDBJ databases">
        <title>The whole genome sequencing and assembly of Halobacillus litoralis ERB031 strain.</title>
        <authorList>
            <person name="Lee S.-J."/>
            <person name="Park M.-K."/>
            <person name="Kim J.-Y."/>
            <person name="Lee Y.-J."/>
            <person name="Yi H."/>
            <person name="Bahn Y.-S."/>
            <person name="Kim J.F."/>
            <person name="Lee D.-W."/>
        </authorList>
    </citation>
    <scope>NUCLEOTIDE SEQUENCE [LARGE SCALE GENOMIC DNA]</scope>
    <source>
        <strain evidence="1 2">ERB 031</strain>
    </source>
</reference>
<dbReference type="GO" id="GO:0046685">
    <property type="term" value="P:response to arsenic-containing substance"/>
    <property type="evidence" value="ECO:0007669"/>
    <property type="project" value="InterPro"/>
</dbReference>
<dbReference type="EMBL" id="CP026118">
    <property type="protein sequence ID" value="QAS52620.1"/>
    <property type="molecule type" value="Genomic_DNA"/>
</dbReference>
<organism evidence="1 2">
    <name type="scientific">Halobacillus litoralis</name>
    <dbReference type="NCBI Taxonomy" id="45668"/>
    <lineage>
        <taxon>Bacteria</taxon>
        <taxon>Bacillati</taxon>
        <taxon>Bacillota</taxon>
        <taxon>Bacilli</taxon>
        <taxon>Bacillales</taxon>
        <taxon>Bacillaceae</taxon>
        <taxon>Halobacillus</taxon>
    </lineage>
</organism>
<gene>
    <name evidence="1" type="ORF">HLI_10510</name>
</gene>
<dbReference type="RefSeq" id="WP_128524909.1">
    <property type="nucleotide sequence ID" value="NZ_CP026118.1"/>
</dbReference>
<evidence type="ECO:0000313" key="2">
    <source>
        <dbReference type="Proteomes" id="UP000287756"/>
    </source>
</evidence>